<sequence>MTIIRHAIFPEDIAGVLGIWREFIANSPVNLDYQNNDAEFATLPGKYASPKGCVLLADRAGEIEGCVAMRLVTPEICEMKRLYVRPHAQGRHLGRALAERLIEEARAVGYSEMRLDVQAKFDPARKLYEALGFVPAEPISFNPVPGASFLGLSL</sequence>
<accession>A0A0J7XHQ5</accession>
<feature type="domain" description="N-acetyltransferase" evidence="1">
    <location>
        <begin position="2"/>
        <end position="154"/>
    </location>
</feature>
<dbReference type="PANTHER" id="PTHR43305:SF1">
    <property type="entry name" value="FAMILY N-ACETYLTRANSFERASE, PUTATIVE (AFU_ORTHOLOGUE AFUA_2G01380)-RELATED"/>
    <property type="match status" value="1"/>
</dbReference>
<dbReference type="RefSeq" id="WP_066609265.1">
    <property type="nucleotide sequence ID" value="NZ_KQ130440.1"/>
</dbReference>
<comment type="caution">
    <text evidence="2">The sequence shown here is derived from an EMBL/GenBank/DDBJ whole genome shotgun (WGS) entry which is preliminary data.</text>
</comment>
<name>A0A0J7XHQ5_9SPHN</name>
<reference evidence="2 3" key="1">
    <citation type="journal article" date="2015" name="G3 (Bethesda)">
        <title>Insights into Ongoing Evolution of the Hexachlorocyclohexane Catabolic Pathway from Comparative Genomics of Ten Sphingomonadaceae Strains.</title>
        <authorList>
            <person name="Pearce S.L."/>
            <person name="Oakeshott J.G."/>
            <person name="Pandey G."/>
        </authorList>
    </citation>
    <scope>NUCLEOTIDE SEQUENCE [LARGE SCALE GENOMIC DNA]</scope>
    <source>
        <strain evidence="2 3">LL01</strain>
    </source>
</reference>
<dbReference type="Proteomes" id="UP000052232">
    <property type="component" value="Unassembled WGS sequence"/>
</dbReference>
<dbReference type="InterPro" id="IPR016181">
    <property type="entry name" value="Acyl_CoA_acyltransferase"/>
</dbReference>
<evidence type="ECO:0000259" key="1">
    <source>
        <dbReference type="PROSITE" id="PS51186"/>
    </source>
</evidence>
<dbReference type="EMBL" id="JACT01000009">
    <property type="protein sequence ID" value="KMS51546.1"/>
    <property type="molecule type" value="Genomic_DNA"/>
</dbReference>
<dbReference type="SUPFAM" id="SSF55729">
    <property type="entry name" value="Acyl-CoA N-acyltransferases (Nat)"/>
    <property type="match status" value="1"/>
</dbReference>
<protein>
    <submittedName>
        <fullName evidence="2">Acetyltransferase</fullName>
    </submittedName>
</protein>
<dbReference type="Gene3D" id="3.40.630.30">
    <property type="match status" value="1"/>
</dbReference>
<keyword evidence="2" id="KW-0808">Transferase</keyword>
<proteinExistence type="predicted"/>
<dbReference type="PATRIC" id="fig|1420583.3.peg.4454"/>
<dbReference type="PROSITE" id="PS51186">
    <property type="entry name" value="GNAT"/>
    <property type="match status" value="1"/>
</dbReference>
<evidence type="ECO:0000313" key="2">
    <source>
        <dbReference type="EMBL" id="KMS51546.1"/>
    </source>
</evidence>
<organism evidence="2 3">
    <name type="scientific">Sphingobium cupriresistens LL01</name>
    <dbReference type="NCBI Taxonomy" id="1420583"/>
    <lineage>
        <taxon>Bacteria</taxon>
        <taxon>Pseudomonadati</taxon>
        <taxon>Pseudomonadota</taxon>
        <taxon>Alphaproteobacteria</taxon>
        <taxon>Sphingomonadales</taxon>
        <taxon>Sphingomonadaceae</taxon>
        <taxon>Sphingobium</taxon>
    </lineage>
</organism>
<keyword evidence="3" id="KW-1185">Reference proteome</keyword>
<dbReference type="AlphaFoldDB" id="A0A0J7XHQ5"/>
<dbReference type="InterPro" id="IPR000182">
    <property type="entry name" value="GNAT_dom"/>
</dbReference>
<dbReference type="Pfam" id="PF00583">
    <property type="entry name" value="Acetyltransf_1"/>
    <property type="match status" value="1"/>
</dbReference>
<dbReference type="CDD" id="cd04301">
    <property type="entry name" value="NAT_SF"/>
    <property type="match status" value="1"/>
</dbReference>
<dbReference type="GO" id="GO:0016747">
    <property type="term" value="F:acyltransferase activity, transferring groups other than amino-acyl groups"/>
    <property type="evidence" value="ECO:0007669"/>
    <property type="project" value="InterPro"/>
</dbReference>
<dbReference type="STRING" id="1420583.V473_23220"/>
<evidence type="ECO:0000313" key="3">
    <source>
        <dbReference type="Proteomes" id="UP000052232"/>
    </source>
</evidence>
<gene>
    <name evidence="2" type="ORF">V473_23220</name>
</gene>
<dbReference type="PANTHER" id="PTHR43305">
    <property type="entry name" value="FAMILY N-ACETYLTRANSFERASE, PUTATIVE (AFU_ORTHOLOGUE AFUA_2G01380)-RELATED"/>
    <property type="match status" value="1"/>
</dbReference>
<dbReference type="InterPro" id="IPR052777">
    <property type="entry name" value="Acetyltransferase_Enz"/>
</dbReference>